<feature type="domain" description="Nrap protein" evidence="7">
    <location>
        <begin position="172"/>
        <end position="314"/>
    </location>
</feature>
<dbReference type="InterPro" id="IPR005554">
    <property type="entry name" value="NOL6/Upt22"/>
</dbReference>
<gene>
    <name evidence="13" type="ORF">BCR34DRAFT_477255</name>
</gene>
<dbReference type="InterPro" id="IPR035368">
    <property type="entry name" value="Nrap_D3"/>
</dbReference>
<feature type="domain" description="Nrap protein" evidence="12">
    <location>
        <begin position="1023"/>
        <end position="1166"/>
    </location>
</feature>
<dbReference type="InterPro" id="IPR035371">
    <property type="entry name" value="Nrap_D6"/>
</dbReference>
<dbReference type="STRING" id="1231657.A0A1Y2A061"/>
<evidence type="ECO:0000256" key="4">
    <source>
        <dbReference type="ARBA" id="ARBA00023242"/>
    </source>
</evidence>
<organism evidence="13 14">
    <name type="scientific">Clohesyomyces aquaticus</name>
    <dbReference type="NCBI Taxonomy" id="1231657"/>
    <lineage>
        <taxon>Eukaryota</taxon>
        <taxon>Fungi</taxon>
        <taxon>Dikarya</taxon>
        <taxon>Ascomycota</taxon>
        <taxon>Pezizomycotina</taxon>
        <taxon>Dothideomycetes</taxon>
        <taxon>Pleosporomycetidae</taxon>
        <taxon>Pleosporales</taxon>
        <taxon>Lindgomycetaceae</taxon>
        <taxon>Clohesyomyces</taxon>
    </lineage>
</organism>
<dbReference type="InterPro" id="IPR035367">
    <property type="entry name" value="Nrap_D2"/>
</dbReference>
<keyword evidence="5" id="KW-0687">Ribonucleoprotein</keyword>
<dbReference type="Pfam" id="PF17407">
    <property type="entry name" value="Nrap_D6"/>
    <property type="match status" value="1"/>
</dbReference>
<dbReference type="Proteomes" id="UP000193144">
    <property type="component" value="Unassembled WGS sequence"/>
</dbReference>
<dbReference type="GO" id="GO:0032040">
    <property type="term" value="C:small-subunit processome"/>
    <property type="evidence" value="ECO:0007669"/>
    <property type="project" value="TreeGrafter"/>
</dbReference>
<dbReference type="AlphaFoldDB" id="A0A1Y2A061"/>
<evidence type="ECO:0000256" key="6">
    <source>
        <dbReference type="SAM" id="MobiDB-lite"/>
    </source>
</evidence>
<protein>
    <recommendedName>
        <fullName evidence="5">U3 small nucleolar RNA-associated protein 22</fullName>
    </recommendedName>
</protein>
<evidence type="ECO:0000313" key="14">
    <source>
        <dbReference type="Proteomes" id="UP000193144"/>
    </source>
</evidence>
<sequence length="1169" mass="131181">MCHDLPSSDDEEDSGGDIEHDGEANPRPVPPPTKGAQKNGGKAGAEHHHKRRDMSLQDGGYTAGVYKSNLFKLQVDELLQQLKLKHGGKEAAAEKAMHKLKSIMEQIPNREPLLIAEAKSSLEAENVVVPFPCPLPPKDAKYKLQYTRPSSINATGSYTLKTVTRTDEEVAIDLVVTMPRSLFQEKDYLNHRYFYKRAFYLACLAAGIHSSKDHKFKVSFDLLNGNQLQPILVVRPSGDGGVDDFSSSKCRIQILPALPEGTFPESKLRPNVNCVRSNSSDDEPESVKPKPTPFYNATIQFDMSITAYLKLLHYSAIRCNSFKDACILGRVWLRQRGFGSSVTKGGFGNFEWAAITAILLQANPEDGVPPLSLGYSSYQLFKATLQFIATRDLSKFPYASQSRDVPLPKDASPTFFDGPRNMNILFKWSPWSYSRLMSEAQKTVDMLGDSTFDQFESTFILKADTLDYRYDATMEIPLSSLGFDTLGETHDHDMFKACRKIHTLLVRALTDRITTITFQMPSETGWPVSSSKSHQRRGRRIMICLATNPQNANRAIDHGPAAESKKEAASFRQFWGEKAELRRFKDGSILESVVWSSKNNISPVIQQIILFILKKHFSSQVAQEAVFRGDIFAHMIPSGRIVGQSGISPFGPLMTTFATLDKEIRALEGLPLTIRHIIGVDPQLRYSTIEPPSSSPKAHTPKPASVIIQFEGSARWPDDLPTIQRTKIAFLLKLAELVSSSKSTYTTRVGLENPSQPSQNQAYLEIVVPTGFAFRLRIHHDREATLLDRQLRDKSLDNASRESAAMALAVYKREFLQVPAHSQVLQSLCTRFPALSPSLRLTKRWFGSHLLSSHFSPVLIELMVMHTFLQPHPWAVPSCATTGFLRTLAWISRWDWRHVPLVVDFSSFTSGHDPANPSADAKGLKSEDIEKIYLSFEAWRRIDPAMNRVVLFAATNLDREGTTWTDRGMPEKVVATRLTALARSATKFIRDFDERLLVRLSEEEKGDSGISNFAAEALFVPQLTDYDIVVHISSAFSKTGKIKKDSKYKNLQIHLEAEENGDPRRVGGDPLELFVEDLRQIYGDSILWFWNSETLDTIAGLWNPNSTGQRAFKVKAGWNSVPFNARQEDEKRDLDNTGFRGVGIQVNKRVILNEIGRLGGEMVERIEVR</sequence>
<evidence type="ECO:0000256" key="3">
    <source>
        <dbReference type="ARBA" id="ARBA00022884"/>
    </source>
</evidence>
<dbReference type="PANTHER" id="PTHR17972">
    <property type="entry name" value="NUCLEOLAR RNA-ASSOCIATED PROTEIN"/>
    <property type="match status" value="1"/>
</dbReference>
<keyword evidence="4 5" id="KW-0539">Nucleus</keyword>
<evidence type="ECO:0000259" key="10">
    <source>
        <dbReference type="Pfam" id="PF17405"/>
    </source>
</evidence>
<name>A0A1Y2A061_9PLEO</name>
<reference evidence="13 14" key="1">
    <citation type="submission" date="2016-07" db="EMBL/GenBank/DDBJ databases">
        <title>Pervasive Adenine N6-methylation of Active Genes in Fungi.</title>
        <authorList>
            <consortium name="DOE Joint Genome Institute"/>
            <person name="Mondo S.J."/>
            <person name="Dannebaum R.O."/>
            <person name="Kuo R.C."/>
            <person name="Labutti K."/>
            <person name="Haridas S."/>
            <person name="Kuo A."/>
            <person name="Salamov A."/>
            <person name="Ahrendt S.R."/>
            <person name="Lipzen A."/>
            <person name="Sullivan W."/>
            <person name="Andreopoulos W.B."/>
            <person name="Clum A."/>
            <person name="Lindquist E."/>
            <person name="Daum C."/>
            <person name="Ramamoorthy G.K."/>
            <person name="Gryganskyi A."/>
            <person name="Culley D."/>
            <person name="Magnuson J.K."/>
            <person name="James T.Y."/>
            <person name="O'Malley M.A."/>
            <person name="Stajich J.E."/>
            <person name="Spatafora J.W."/>
            <person name="Visel A."/>
            <person name="Grigoriev I.V."/>
        </authorList>
    </citation>
    <scope>NUCLEOTIDE SEQUENCE [LARGE SCALE GENOMIC DNA]</scope>
    <source>
        <strain evidence="13 14">CBS 115471</strain>
    </source>
</reference>
<dbReference type="GO" id="GO:0006364">
    <property type="term" value="P:rRNA processing"/>
    <property type="evidence" value="ECO:0007669"/>
    <property type="project" value="UniProtKB-KW"/>
</dbReference>
<evidence type="ECO:0000259" key="12">
    <source>
        <dbReference type="Pfam" id="PF17407"/>
    </source>
</evidence>
<comment type="subcellular location">
    <subcellularLocation>
        <location evidence="1 5">Nucleus</location>
        <location evidence="1 5">Nucleolus</location>
    </subcellularLocation>
</comment>
<dbReference type="InterPro" id="IPR035370">
    <property type="entry name" value="Nrap_D5"/>
</dbReference>
<evidence type="ECO:0000259" key="7">
    <source>
        <dbReference type="Pfam" id="PF03813"/>
    </source>
</evidence>
<dbReference type="GO" id="GO:0034456">
    <property type="term" value="C:UTP-C complex"/>
    <property type="evidence" value="ECO:0007669"/>
    <property type="project" value="TreeGrafter"/>
</dbReference>
<dbReference type="Pfam" id="PF17406">
    <property type="entry name" value="Nrap_D5"/>
    <property type="match status" value="1"/>
</dbReference>
<dbReference type="PANTHER" id="PTHR17972:SF0">
    <property type="entry name" value="NUCLEOLAR PROTEIN 6"/>
    <property type="match status" value="1"/>
</dbReference>
<dbReference type="GO" id="GO:0032545">
    <property type="term" value="C:CURI complex"/>
    <property type="evidence" value="ECO:0007669"/>
    <property type="project" value="TreeGrafter"/>
</dbReference>
<keyword evidence="5" id="KW-0690">Ribosome biogenesis</keyword>
<proteinExistence type="inferred from homology"/>
<dbReference type="GO" id="GO:0003723">
    <property type="term" value="F:RNA binding"/>
    <property type="evidence" value="ECO:0007669"/>
    <property type="project" value="UniProtKB-KW"/>
</dbReference>
<feature type="compositionally biased region" description="Acidic residues" evidence="6">
    <location>
        <begin position="7"/>
        <end position="16"/>
    </location>
</feature>
<dbReference type="Gene3D" id="3.30.70.3030">
    <property type="match status" value="1"/>
</dbReference>
<keyword evidence="5" id="KW-0698">rRNA processing</keyword>
<dbReference type="EMBL" id="MCFA01000022">
    <property type="protein sequence ID" value="ORY15876.1"/>
    <property type="molecule type" value="Genomic_DNA"/>
</dbReference>
<comment type="caution">
    <text evidence="13">The sequence shown here is derived from an EMBL/GenBank/DDBJ whole genome shotgun (WGS) entry which is preliminary data.</text>
</comment>
<evidence type="ECO:0000259" key="11">
    <source>
        <dbReference type="Pfam" id="PF17406"/>
    </source>
</evidence>
<dbReference type="Pfam" id="PF17405">
    <property type="entry name" value="Nrap_D4"/>
    <property type="match status" value="1"/>
</dbReference>
<evidence type="ECO:0000256" key="5">
    <source>
        <dbReference type="RuleBase" id="RU364032"/>
    </source>
</evidence>
<evidence type="ECO:0000256" key="2">
    <source>
        <dbReference type="ARBA" id="ARBA00006674"/>
    </source>
</evidence>
<feature type="domain" description="Nrap protein" evidence="10">
    <location>
        <begin position="641"/>
        <end position="830"/>
    </location>
</feature>
<keyword evidence="3 5" id="KW-0694">RNA-binding</keyword>
<dbReference type="Pfam" id="PF03813">
    <property type="entry name" value="Nrap"/>
    <property type="match status" value="1"/>
</dbReference>
<dbReference type="Pfam" id="PF17403">
    <property type="entry name" value="Nrap_D2"/>
    <property type="match status" value="1"/>
</dbReference>
<dbReference type="GO" id="GO:0006409">
    <property type="term" value="P:tRNA export from nucleus"/>
    <property type="evidence" value="ECO:0007669"/>
    <property type="project" value="TreeGrafter"/>
</dbReference>
<dbReference type="Gene3D" id="1.10.1410.10">
    <property type="match status" value="1"/>
</dbReference>
<feature type="domain" description="Nrap protein" evidence="8">
    <location>
        <begin position="321"/>
        <end position="462"/>
    </location>
</feature>
<feature type="region of interest" description="Disordered" evidence="6">
    <location>
        <begin position="1"/>
        <end position="58"/>
    </location>
</feature>
<accession>A0A1Y2A061</accession>
<feature type="domain" description="Nrap protein" evidence="11">
    <location>
        <begin position="832"/>
        <end position="992"/>
    </location>
</feature>
<dbReference type="InterPro" id="IPR035082">
    <property type="entry name" value="Nrap_D1"/>
</dbReference>
<evidence type="ECO:0000259" key="9">
    <source>
        <dbReference type="Pfam" id="PF17404"/>
    </source>
</evidence>
<dbReference type="OrthoDB" id="10251401at2759"/>
<keyword evidence="14" id="KW-1185">Reference proteome</keyword>
<feature type="domain" description="Nrap protein" evidence="9">
    <location>
        <begin position="468"/>
        <end position="618"/>
    </location>
</feature>
<evidence type="ECO:0000259" key="8">
    <source>
        <dbReference type="Pfam" id="PF17403"/>
    </source>
</evidence>
<dbReference type="InterPro" id="IPR035369">
    <property type="entry name" value="Nrap_D4"/>
</dbReference>
<evidence type="ECO:0000313" key="13">
    <source>
        <dbReference type="EMBL" id="ORY15876.1"/>
    </source>
</evidence>
<evidence type="ECO:0000256" key="1">
    <source>
        <dbReference type="ARBA" id="ARBA00004604"/>
    </source>
</evidence>
<dbReference type="Pfam" id="PF17404">
    <property type="entry name" value="Nrap_D3"/>
    <property type="match status" value="1"/>
</dbReference>
<comment type="similarity">
    <text evidence="2 5">Belongs to the NRAP family.</text>
</comment>